<reference evidence="6 7" key="1">
    <citation type="submission" date="2017-01" db="EMBL/GenBank/DDBJ databases">
        <authorList>
            <consortium name="Urmite Genomes"/>
        </authorList>
    </citation>
    <scope>NUCLEOTIDE SEQUENCE [LARGE SCALE GENOMIC DNA]</scope>
    <source>
        <strain evidence="6 7">AB57</strain>
    </source>
</reference>
<evidence type="ECO:0000256" key="1">
    <source>
        <dbReference type="ARBA" id="ARBA00022741"/>
    </source>
</evidence>
<keyword evidence="5" id="KW-0472">Membrane</keyword>
<feature type="region of interest" description="Disordered" evidence="4">
    <location>
        <begin position="472"/>
        <end position="557"/>
    </location>
</feature>
<feature type="compositionally biased region" description="Low complexity" evidence="4">
    <location>
        <begin position="513"/>
        <end position="541"/>
    </location>
</feature>
<evidence type="ECO:0000256" key="3">
    <source>
        <dbReference type="ARBA" id="ARBA00023186"/>
    </source>
</evidence>
<dbReference type="AlphaFoldDB" id="A0A2U3NNV3"/>
<dbReference type="Gene3D" id="3.30.420.40">
    <property type="match status" value="2"/>
</dbReference>
<dbReference type="Proteomes" id="UP000240988">
    <property type="component" value="Unassembled WGS sequence"/>
</dbReference>
<proteinExistence type="predicted"/>
<protein>
    <submittedName>
        <fullName evidence="6">Molecular chaperone</fullName>
    </submittedName>
</protein>
<dbReference type="EMBL" id="FUFA01000002">
    <property type="protein sequence ID" value="SPM33218.1"/>
    <property type="molecule type" value="Genomic_DNA"/>
</dbReference>
<keyword evidence="5" id="KW-0812">Transmembrane</keyword>
<accession>A0A2U3NNV3</accession>
<feature type="compositionally biased region" description="Low complexity" evidence="4">
    <location>
        <begin position="479"/>
        <end position="504"/>
    </location>
</feature>
<evidence type="ECO:0000256" key="4">
    <source>
        <dbReference type="SAM" id="MobiDB-lite"/>
    </source>
</evidence>
<name>A0A2U3NNV3_9MYCO</name>
<dbReference type="RefSeq" id="WP_077086606.1">
    <property type="nucleotide sequence ID" value="NZ_LT721901.1"/>
</dbReference>
<dbReference type="InterPro" id="IPR013126">
    <property type="entry name" value="Hsp_70_fam"/>
</dbReference>
<feature type="region of interest" description="Disordered" evidence="4">
    <location>
        <begin position="392"/>
        <end position="411"/>
    </location>
</feature>
<feature type="transmembrane region" description="Helical" evidence="5">
    <location>
        <begin position="443"/>
        <end position="466"/>
    </location>
</feature>
<sequence length="557" mass="57763">MSESLGLSIGVATLVAARAGGDPVARRSVLTLFDQQPSEVGLPEEHSNPAGAGLVIRGFVERVGDRTPLVASDGTKYLGDALTVEALEVMARSVGYGTPITIAVPAYWSDGQSEALREEFFAQPGLTSDGAPPTLISDATAALAALRGEPEFPADGVVALCDFGAGGTTVTLANAGPDQAQIGASVRYAEFSGDAIDQLVLNHVRDNGSNPDTTGGLASTTRMGSLARRLEQCRHAKEQLSTAEVATVAGGTREDVELSRNEFEGLIAEPVDGLIATIQEILQRNDIATESLAAVAAVGGGASIPLLVARLSERLGVRVHTAAAPALSAAAGAALLGELRPPAPPEAGAALDNPTQMAAAVLDNPTQMAAAAPLDMTQAIPGARIEEDHPLAWSEDPDADEPVPYTGPEHSGQYAREAMDFDDPEDNRYAAEVGRLPWYKRTALIVSVVSAGVALLLLGVVLALTLDRPETVPVPPPTQSTSAPTPTPSPQTVTVTDTPTETSTPAPPPTTTEPPVTTAPPVTTTEAPITPTTTVPPVITTEPPPTRERPRLFPRWR</sequence>
<keyword evidence="7" id="KW-1185">Reference proteome</keyword>
<gene>
    <name evidence="6" type="ORF">MRAB57_1021</name>
</gene>
<dbReference type="OrthoDB" id="5173286at2"/>
<evidence type="ECO:0000313" key="6">
    <source>
        <dbReference type="EMBL" id="SPM33218.1"/>
    </source>
</evidence>
<organism evidence="6 7">
    <name type="scientific">Mycobacterium rhizamassiliense</name>
    <dbReference type="NCBI Taxonomy" id="1841860"/>
    <lineage>
        <taxon>Bacteria</taxon>
        <taxon>Bacillati</taxon>
        <taxon>Actinomycetota</taxon>
        <taxon>Actinomycetes</taxon>
        <taxon>Mycobacteriales</taxon>
        <taxon>Mycobacteriaceae</taxon>
        <taxon>Mycobacterium</taxon>
    </lineage>
</organism>
<dbReference type="GO" id="GO:0005524">
    <property type="term" value="F:ATP binding"/>
    <property type="evidence" value="ECO:0007669"/>
    <property type="project" value="UniProtKB-KW"/>
</dbReference>
<dbReference type="Pfam" id="PF00012">
    <property type="entry name" value="HSP70"/>
    <property type="match status" value="1"/>
</dbReference>
<dbReference type="SUPFAM" id="SSF53067">
    <property type="entry name" value="Actin-like ATPase domain"/>
    <property type="match status" value="1"/>
</dbReference>
<keyword evidence="5" id="KW-1133">Transmembrane helix</keyword>
<evidence type="ECO:0000313" key="7">
    <source>
        <dbReference type="Proteomes" id="UP000240988"/>
    </source>
</evidence>
<dbReference type="PANTHER" id="PTHR42749:SF1">
    <property type="entry name" value="CELL SHAPE-DETERMINING PROTEIN MREB"/>
    <property type="match status" value="1"/>
</dbReference>
<evidence type="ECO:0000256" key="5">
    <source>
        <dbReference type="SAM" id="Phobius"/>
    </source>
</evidence>
<keyword evidence="3" id="KW-0143">Chaperone</keyword>
<evidence type="ECO:0000256" key="2">
    <source>
        <dbReference type="ARBA" id="ARBA00022840"/>
    </source>
</evidence>
<dbReference type="STRING" id="1841860.GCA_900157375_01023"/>
<dbReference type="InterPro" id="IPR043129">
    <property type="entry name" value="ATPase_NBD"/>
</dbReference>
<keyword evidence="2" id="KW-0067">ATP-binding</keyword>
<dbReference type="Gene3D" id="3.90.640.10">
    <property type="entry name" value="Actin, Chain A, domain 4"/>
    <property type="match status" value="1"/>
</dbReference>
<dbReference type="PANTHER" id="PTHR42749">
    <property type="entry name" value="CELL SHAPE-DETERMINING PROTEIN MREB"/>
    <property type="match status" value="1"/>
</dbReference>
<dbReference type="GO" id="GO:0140662">
    <property type="term" value="F:ATP-dependent protein folding chaperone"/>
    <property type="evidence" value="ECO:0007669"/>
    <property type="project" value="InterPro"/>
</dbReference>
<keyword evidence="1" id="KW-0547">Nucleotide-binding</keyword>